<sequence length="76" mass="8532">MVNQKKRLNLNKSSLRTLREFAEDLPSRNEIAETVNDKFAELQVEAYENRKTLLALGLVFIAGLAVGVVITRNGDE</sequence>
<organism evidence="2 3">
    <name type="scientific">Candidatus Woesebacteria bacterium GW2011_GWB1_39_12</name>
    <dbReference type="NCBI Taxonomy" id="1618574"/>
    <lineage>
        <taxon>Bacteria</taxon>
        <taxon>Candidatus Woeseibacteriota</taxon>
    </lineage>
</organism>
<comment type="caution">
    <text evidence="2">The sequence shown here is derived from an EMBL/GenBank/DDBJ whole genome shotgun (WGS) entry which is preliminary data.</text>
</comment>
<evidence type="ECO:0000256" key="1">
    <source>
        <dbReference type="SAM" id="Phobius"/>
    </source>
</evidence>
<dbReference type="Proteomes" id="UP000033881">
    <property type="component" value="Unassembled WGS sequence"/>
</dbReference>
<dbReference type="AlphaFoldDB" id="A0A0G0MMM3"/>
<feature type="transmembrane region" description="Helical" evidence="1">
    <location>
        <begin position="53"/>
        <end position="71"/>
    </location>
</feature>
<keyword evidence="1" id="KW-1133">Transmembrane helix</keyword>
<keyword evidence="1" id="KW-0812">Transmembrane</keyword>
<evidence type="ECO:0000313" key="3">
    <source>
        <dbReference type="Proteomes" id="UP000033881"/>
    </source>
</evidence>
<protein>
    <submittedName>
        <fullName evidence="2">Uncharacterized protein</fullName>
    </submittedName>
</protein>
<accession>A0A0G0MMM3</accession>
<dbReference type="STRING" id="1618574.UT24_C0003G0068"/>
<evidence type="ECO:0000313" key="2">
    <source>
        <dbReference type="EMBL" id="KKR01661.1"/>
    </source>
</evidence>
<proteinExistence type="predicted"/>
<keyword evidence="1" id="KW-0472">Membrane</keyword>
<reference evidence="2 3" key="1">
    <citation type="journal article" date="2015" name="Nature">
        <title>rRNA introns, odd ribosomes, and small enigmatic genomes across a large radiation of phyla.</title>
        <authorList>
            <person name="Brown C.T."/>
            <person name="Hug L.A."/>
            <person name="Thomas B.C."/>
            <person name="Sharon I."/>
            <person name="Castelle C.J."/>
            <person name="Singh A."/>
            <person name="Wilkins M.J."/>
            <person name="Williams K.H."/>
            <person name="Banfield J.F."/>
        </authorList>
    </citation>
    <scope>NUCLEOTIDE SEQUENCE [LARGE SCALE GENOMIC DNA]</scope>
</reference>
<name>A0A0G0MMM3_9BACT</name>
<gene>
    <name evidence="2" type="ORF">UT24_C0003G0068</name>
</gene>
<dbReference type="EMBL" id="LBWB01000003">
    <property type="protein sequence ID" value="KKR01661.1"/>
    <property type="molecule type" value="Genomic_DNA"/>
</dbReference>